<dbReference type="RefSeq" id="WP_387972064.1">
    <property type="nucleotide sequence ID" value="NZ_JBHRWO010000006.1"/>
</dbReference>
<dbReference type="Proteomes" id="UP001595712">
    <property type="component" value="Unassembled WGS sequence"/>
</dbReference>
<feature type="transmembrane region" description="Helical" evidence="2">
    <location>
        <begin position="6"/>
        <end position="23"/>
    </location>
</feature>
<keyword evidence="2" id="KW-0472">Membrane</keyword>
<accession>A0ABV7PX57</accession>
<proteinExistence type="predicted"/>
<feature type="compositionally biased region" description="Basic and acidic residues" evidence="1">
    <location>
        <begin position="32"/>
        <end position="41"/>
    </location>
</feature>
<feature type="region of interest" description="Disordered" evidence="1">
    <location>
        <begin position="28"/>
        <end position="72"/>
    </location>
</feature>
<evidence type="ECO:0000313" key="3">
    <source>
        <dbReference type="EMBL" id="MFC3492088.1"/>
    </source>
</evidence>
<comment type="caution">
    <text evidence="3">The sequence shown here is derived from an EMBL/GenBank/DDBJ whole genome shotgun (WGS) entry which is preliminary data.</text>
</comment>
<dbReference type="EMBL" id="JBHRWO010000006">
    <property type="protein sequence ID" value="MFC3492088.1"/>
    <property type="molecule type" value="Genomic_DNA"/>
</dbReference>
<evidence type="ECO:0000256" key="1">
    <source>
        <dbReference type="SAM" id="MobiDB-lite"/>
    </source>
</evidence>
<keyword evidence="2" id="KW-1133">Transmembrane helix</keyword>
<feature type="compositionally biased region" description="Gly residues" evidence="1">
    <location>
        <begin position="57"/>
        <end position="72"/>
    </location>
</feature>
<sequence>MLELILAGVIIGAVMAAAVITSVRDRHRRKADRLSDERDVESWGEPIPGGWVATGGVQSGIGDAGGSGGSGR</sequence>
<gene>
    <name evidence="3" type="ORF">ACFO8M_06265</name>
</gene>
<keyword evidence="4" id="KW-1185">Reference proteome</keyword>
<keyword evidence="2" id="KW-0812">Transmembrane</keyword>
<reference evidence="4" key="1">
    <citation type="journal article" date="2019" name="Int. J. Syst. Evol. Microbiol.">
        <title>The Global Catalogue of Microorganisms (GCM) 10K type strain sequencing project: providing services to taxonomists for standard genome sequencing and annotation.</title>
        <authorList>
            <consortium name="The Broad Institute Genomics Platform"/>
            <consortium name="The Broad Institute Genome Sequencing Center for Infectious Disease"/>
            <person name="Wu L."/>
            <person name="Ma J."/>
        </authorList>
    </citation>
    <scope>NUCLEOTIDE SEQUENCE [LARGE SCALE GENOMIC DNA]</scope>
    <source>
        <strain evidence="4">CGMCC 4.7396</strain>
    </source>
</reference>
<evidence type="ECO:0000256" key="2">
    <source>
        <dbReference type="SAM" id="Phobius"/>
    </source>
</evidence>
<organism evidence="3 4">
    <name type="scientific">Glycomyces rhizosphaerae</name>
    <dbReference type="NCBI Taxonomy" id="2054422"/>
    <lineage>
        <taxon>Bacteria</taxon>
        <taxon>Bacillati</taxon>
        <taxon>Actinomycetota</taxon>
        <taxon>Actinomycetes</taxon>
        <taxon>Glycomycetales</taxon>
        <taxon>Glycomycetaceae</taxon>
        <taxon>Glycomyces</taxon>
    </lineage>
</organism>
<name>A0ABV7PX57_9ACTN</name>
<protein>
    <recommendedName>
        <fullName evidence="5">Secreted protein</fullName>
    </recommendedName>
</protein>
<evidence type="ECO:0000313" key="4">
    <source>
        <dbReference type="Proteomes" id="UP001595712"/>
    </source>
</evidence>
<evidence type="ECO:0008006" key="5">
    <source>
        <dbReference type="Google" id="ProtNLM"/>
    </source>
</evidence>